<organism evidence="5 6">
    <name type="scientific">Pristionchus pacificus</name>
    <name type="common">Parasitic nematode worm</name>
    <dbReference type="NCBI Taxonomy" id="54126"/>
    <lineage>
        <taxon>Eukaryota</taxon>
        <taxon>Metazoa</taxon>
        <taxon>Ecdysozoa</taxon>
        <taxon>Nematoda</taxon>
        <taxon>Chromadorea</taxon>
        <taxon>Rhabditida</taxon>
        <taxon>Rhabditina</taxon>
        <taxon>Diplogasteromorpha</taxon>
        <taxon>Diplogasteroidea</taxon>
        <taxon>Neodiplogasteridae</taxon>
        <taxon>Pristionchus</taxon>
    </lineage>
</organism>
<keyword evidence="6" id="KW-1185">Reference proteome</keyword>
<dbReference type="Gene3D" id="2.60.120.290">
    <property type="entry name" value="Spermadhesin, CUB domain"/>
    <property type="match status" value="1"/>
</dbReference>
<dbReference type="OrthoDB" id="5774534at2759"/>
<dbReference type="SUPFAM" id="SSF49854">
    <property type="entry name" value="Spermadhesin, CUB domain"/>
    <property type="match status" value="1"/>
</dbReference>
<dbReference type="InterPro" id="IPR001304">
    <property type="entry name" value="C-type_lectin-like"/>
</dbReference>
<dbReference type="SUPFAM" id="SSF56436">
    <property type="entry name" value="C-type lectin-like"/>
    <property type="match status" value="3"/>
</dbReference>
<dbReference type="InterPro" id="IPR016187">
    <property type="entry name" value="CTDL_fold"/>
</dbReference>
<proteinExistence type="predicted"/>
<dbReference type="InterPro" id="IPR050976">
    <property type="entry name" value="Snaclec"/>
</dbReference>
<dbReference type="Gene3D" id="3.10.100.10">
    <property type="entry name" value="Mannose-Binding Protein A, subunit A"/>
    <property type="match status" value="3"/>
</dbReference>
<dbReference type="PROSITE" id="PS01180">
    <property type="entry name" value="CUB"/>
    <property type="match status" value="1"/>
</dbReference>
<feature type="region of interest" description="Disordered" evidence="3">
    <location>
        <begin position="534"/>
        <end position="564"/>
    </location>
</feature>
<feature type="compositionally biased region" description="Low complexity" evidence="3">
    <location>
        <begin position="555"/>
        <end position="564"/>
    </location>
</feature>
<dbReference type="PANTHER" id="PTHR22991:SF40">
    <property type="entry name" value="PROTEIN CBG13490"/>
    <property type="match status" value="1"/>
</dbReference>
<sequence length="706" mass="77335">MQFPIVTFLPSSLIISTMWRLLLFSALFVTVSSDCPDDFDIVHDGKCAGMVPKRSCNWADPLCMAGACNSTDLRAFNLKPVIIHSVEEQTYWTEQAISNKKGIFLGLVCNNLTNLWGWSDGSFIDYKPYNNFDKDLGSCTLPPARNCAGYCGPIWWIEKDTGRWTAAAVSADCPNDFDIVHDGKCAGKVPRGRCNWADPSCMAQSCNSTDLRAFNLKPVIIHSEEEQKYWTEQATSNKNGIFLGLICNNLTNLWGWSDGSFIDYKPYNNFDKKDTGRWTAERSDHGSYDVFCIGQLPPLPSHDFCDDGFVSDKMKDQCYKIGSPATDFTRAQMACDDANADLAPIHSTQENSFVRQLAFNSGATNGIFLGGATDENQTEFTWTDGTAWDYDNTYAGYPKEGNGECLLMDTFSSSGKWINADCSSKLPYITSPGYPYDASTACDYILSVDTGKYVEVTIEELQANSCCDQLLLTDAKFGGALVAKLSGQIITGQPKTFISASNFMRVSWQPNGGVNVKRFKMSYRAVDTRELTTTTTTTTTTLKPTAQPEKKTHPTSSSSTAVKSTSTTIEELQANSCCDQLLLTDAKFGGALVAKLSGQIITGQPKTFISASNFMRVSWQPNGGVNVKRFKMSYRAVDARELTTTTTTTTTTLKPTAQPEKKTHPTSSSSTAVKSTSTTVLPTTTSGTSFVGSALMVMPLLTTCLF</sequence>
<feature type="signal peptide" evidence="4">
    <location>
        <begin position="1"/>
        <end position="33"/>
    </location>
</feature>
<dbReference type="InterPro" id="IPR016186">
    <property type="entry name" value="C-type_lectin-like/link_sf"/>
</dbReference>
<evidence type="ECO:0000313" key="6">
    <source>
        <dbReference type="Proteomes" id="UP000005239"/>
    </source>
</evidence>
<feature type="region of interest" description="Disordered" evidence="3">
    <location>
        <begin position="650"/>
        <end position="681"/>
    </location>
</feature>
<evidence type="ECO:0000256" key="2">
    <source>
        <dbReference type="PROSITE-ProRule" id="PRU00059"/>
    </source>
</evidence>
<evidence type="ECO:0000256" key="1">
    <source>
        <dbReference type="ARBA" id="ARBA00023157"/>
    </source>
</evidence>
<dbReference type="InterPro" id="IPR035914">
    <property type="entry name" value="Sperma_CUB_dom_sf"/>
</dbReference>
<dbReference type="AlphaFoldDB" id="A0A2A6CGE1"/>
<reference evidence="5" key="2">
    <citation type="submission" date="2022-06" db="UniProtKB">
        <authorList>
            <consortium name="EnsemblMetazoa"/>
        </authorList>
    </citation>
    <scope>IDENTIFICATION</scope>
    <source>
        <strain evidence="5">PS312</strain>
    </source>
</reference>
<dbReference type="SMART" id="SM00042">
    <property type="entry name" value="CUB"/>
    <property type="match status" value="1"/>
</dbReference>
<dbReference type="CDD" id="cd00037">
    <property type="entry name" value="CLECT"/>
    <property type="match status" value="2"/>
</dbReference>
<dbReference type="PROSITE" id="PS50041">
    <property type="entry name" value="C_TYPE_LECTIN_2"/>
    <property type="match status" value="1"/>
</dbReference>
<dbReference type="EnsemblMetazoa" id="PPA38321.1">
    <property type="protein sequence ID" value="PPA38321.1"/>
    <property type="gene ID" value="WBGene00276690"/>
</dbReference>
<dbReference type="Proteomes" id="UP000005239">
    <property type="component" value="Unassembled WGS sequence"/>
</dbReference>
<dbReference type="InterPro" id="IPR000859">
    <property type="entry name" value="CUB_dom"/>
</dbReference>
<accession>A0A2A6CGE1</accession>
<name>A0A2A6CGE1_PRIPA</name>
<protein>
    <submittedName>
        <fullName evidence="5">CUB domain-containing protein</fullName>
    </submittedName>
</protein>
<reference evidence="6" key="1">
    <citation type="journal article" date="2008" name="Nat. Genet.">
        <title>The Pristionchus pacificus genome provides a unique perspective on nematode lifestyle and parasitism.</title>
        <authorList>
            <person name="Dieterich C."/>
            <person name="Clifton S.W."/>
            <person name="Schuster L.N."/>
            <person name="Chinwalla A."/>
            <person name="Delehaunty K."/>
            <person name="Dinkelacker I."/>
            <person name="Fulton L."/>
            <person name="Fulton R."/>
            <person name="Godfrey J."/>
            <person name="Minx P."/>
            <person name="Mitreva M."/>
            <person name="Roeseler W."/>
            <person name="Tian H."/>
            <person name="Witte H."/>
            <person name="Yang S.P."/>
            <person name="Wilson R.K."/>
            <person name="Sommer R.J."/>
        </authorList>
    </citation>
    <scope>NUCLEOTIDE SEQUENCE [LARGE SCALE GENOMIC DNA]</scope>
    <source>
        <strain evidence="6">PS312</strain>
    </source>
</reference>
<comment type="caution">
    <text evidence="2">Lacks conserved residue(s) required for the propagation of feature annotation.</text>
</comment>
<dbReference type="PANTHER" id="PTHR22991">
    <property type="entry name" value="PROTEIN CBG13490"/>
    <property type="match status" value="1"/>
</dbReference>
<evidence type="ECO:0000256" key="3">
    <source>
        <dbReference type="SAM" id="MobiDB-lite"/>
    </source>
</evidence>
<evidence type="ECO:0000313" key="5">
    <source>
        <dbReference type="EnsemblMetazoa" id="PPA38321.1"/>
    </source>
</evidence>
<feature type="chain" id="PRO_5044185325" evidence="4">
    <location>
        <begin position="34"/>
        <end position="706"/>
    </location>
</feature>
<keyword evidence="4" id="KW-0732">Signal</keyword>
<dbReference type="SMART" id="SM00034">
    <property type="entry name" value="CLECT"/>
    <property type="match status" value="1"/>
</dbReference>
<accession>A0A8R1YY88</accession>
<gene>
    <name evidence="5" type="primary">WBGene00276690</name>
</gene>
<dbReference type="CDD" id="cd00041">
    <property type="entry name" value="CUB"/>
    <property type="match status" value="1"/>
</dbReference>
<evidence type="ECO:0000256" key="4">
    <source>
        <dbReference type="SAM" id="SignalP"/>
    </source>
</evidence>
<keyword evidence="1" id="KW-1015">Disulfide bond</keyword>
<feature type="compositionally biased region" description="Low complexity" evidence="3">
    <location>
        <begin position="666"/>
        <end position="681"/>
    </location>
</feature>
<dbReference type="Pfam" id="PF00059">
    <property type="entry name" value="Lectin_C"/>
    <property type="match status" value="1"/>
</dbReference>